<name>A0A193QJ80_SODGM</name>
<dbReference type="OrthoDB" id="7022686at2"/>
<organism evidence="2 3">
    <name type="scientific">Sodalis glossinidius (strain morsitans)</name>
    <dbReference type="NCBI Taxonomy" id="343509"/>
    <lineage>
        <taxon>Bacteria</taxon>
        <taxon>Pseudomonadati</taxon>
        <taxon>Pseudomonadota</taxon>
        <taxon>Gammaproteobacteria</taxon>
        <taxon>Enterobacterales</taxon>
        <taxon>Bruguierivoracaceae</taxon>
        <taxon>Sodalis</taxon>
    </lineage>
</organism>
<gene>
    <name evidence="2" type="ORF">SGGMMB4_02714</name>
</gene>
<evidence type="ECO:0000313" key="2">
    <source>
        <dbReference type="EMBL" id="CRL45168.1"/>
    </source>
</evidence>
<dbReference type="RefSeq" id="WP_041866876.1">
    <property type="nucleotide sequence ID" value="NC_007712.1"/>
</dbReference>
<proteinExistence type="predicted"/>
<dbReference type="InterPro" id="IPR030392">
    <property type="entry name" value="S74_ICA"/>
</dbReference>
<dbReference type="AlphaFoldDB" id="A0A193QJ80"/>
<dbReference type="EMBL" id="LN854557">
    <property type="protein sequence ID" value="CRL45168.1"/>
    <property type="molecule type" value="Genomic_DNA"/>
</dbReference>
<accession>A0A193QJ80</accession>
<evidence type="ECO:0000259" key="1">
    <source>
        <dbReference type="PROSITE" id="PS51688"/>
    </source>
</evidence>
<evidence type="ECO:0000313" key="3">
    <source>
        <dbReference type="Proteomes" id="UP000245838"/>
    </source>
</evidence>
<reference evidence="2 3" key="1">
    <citation type="submission" date="2015-05" db="EMBL/GenBank/DDBJ databases">
        <authorList>
            <person name="Goodhead I."/>
        </authorList>
    </citation>
    <scope>NUCLEOTIDE SEQUENCE [LARGE SCALE GENOMIC DNA]</scope>
    <source>
        <strain evidence="3">morsitans</strain>
    </source>
</reference>
<feature type="domain" description="Peptidase S74" evidence="1">
    <location>
        <begin position="572"/>
        <end position="699"/>
    </location>
</feature>
<dbReference type="BioCyc" id="SGLO343509:SGP1_RS10510-MONOMER"/>
<dbReference type="PROSITE" id="PS51688">
    <property type="entry name" value="ICA"/>
    <property type="match status" value="1"/>
</dbReference>
<dbReference type="Gene3D" id="1.10.10.10">
    <property type="entry name" value="Winged helix-like DNA-binding domain superfamily/Winged helix DNA-binding domain"/>
    <property type="match status" value="1"/>
</dbReference>
<sequence length="701" mass="76206">MSVPNQTPYVIYTANGLTTVFPFEFYIISAADLQVTVNGVEVNTGYTVTGTGNLGGGNVTFLTPPATGATVMLERVVPTTRLTDYQDNGDMLADTVNKDFDRLWMAIQRSFVQLGLALCRPLTGLPFNAEGYRISRLGSPLDRHDAATKSYSDTLHEKGNRYADELNSKTNQHVEALNRATNERVGQLHADISNRALRAPESTISPIPDAATRAGKILSFDEDGAPIAALPPTGTAADVLTELAKSDGATRIGSQQPGGKRETVQQALISKAARGVNSDITHLKGIAAGLSIEKTTATNGVAINITGNDETEVSFGVENVNGGSAVFHNYVKARNGVAAGDGQLIGGYGSRPWTGNNYTEHSNVALHFIQSGSCSNSNHGGYLRIVATPQDSTIDKRVDVASFNGFGDVWIAPSGRYQFTYGNANWRDQEGRGLFIAREGNVAEVQLISAKKNNEVSQGIFRGICHGGTMSDPMATPDGVSTFLVLAGHNGEGFEIAKAGIELRSMGEWSTSSTPACIYFSTCNTTERIRNNRWCITGRGDFVPIGDNAYTVGNQNNRISAIYAANGTIQTSDEREKTKVRGFNKNELAAAKSLAEEIGFYRWIGKYKEEGESAREHCGMTVQRAIEIMVQHQLNPFHYGFICYDCWDEKEVITHYDEFDKPVSEKRASGDRYSFRHDQLALFIVRGLEARIDALESQIKV</sequence>
<dbReference type="Pfam" id="PF13884">
    <property type="entry name" value="Peptidase_S74"/>
    <property type="match status" value="1"/>
</dbReference>
<dbReference type="CDD" id="cd10144">
    <property type="entry name" value="Peptidase_S74_CIMCD"/>
    <property type="match status" value="1"/>
</dbReference>
<dbReference type="Proteomes" id="UP000245838">
    <property type="component" value="Chromosome sggmmb4_Chromosome"/>
</dbReference>
<dbReference type="InterPro" id="IPR036388">
    <property type="entry name" value="WH-like_DNA-bd_sf"/>
</dbReference>
<protein>
    <recommendedName>
        <fullName evidence="1">Peptidase S74 domain-containing protein</fullName>
    </recommendedName>
</protein>